<dbReference type="AlphaFoldDB" id="A0A022QI05"/>
<dbReference type="InterPro" id="IPR036053">
    <property type="entry name" value="PABP-dom"/>
</dbReference>
<dbReference type="Gene3D" id="1.10.1900.10">
    <property type="entry name" value="c-terminal domain of poly(a) binding protein"/>
    <property type="match status" value="1"/>
</dbReference>
<reference evidence="2 3" key="1">
    <citation type="journal article" date="2013" name="Proc. Natl. Acad. Sci. U.S.A.">
        <title>Fine-scale variation in meiotic recombination in Mimulus inferred from population shotgun sequencing.</title>
        <authorList>
            <person name="Hellsten U."/>
            <person name="Wright K.M."/>
            <person name="Jenkins J."/>
            <person name="Shu S."/>
            <person name="Yuan Y."/>
            <person name="Wessler S.R."/>
            <person name="Schmutz J."/>
            <person name="Willis J.H."/>
            <person name="Rokhsar D.S."/>
        </authorList>
    </citation>
    <scope>NUCLEOTIDE SEQUENCE [LARGE SCALE GENOMIC DNA]</scope>
    <source>
        <strain evidence="3">cv. DUN x IM62</strain>
    </source>
</reference>
<dbReference type="Proteomes" id="UP000030748">
    <property type="component" value="Unassembled WGS sequence"/>
</dbReference>
<evidence type="ECO:0000259" key="1">
    <source>
        <dbReference type="PROSITE" id="PS51309"/>
    </source>
</evidence>
<feature type="domain" description="PABC" evidence="1">
    <location>
        <begin position="73"/>
        <end position="150"/>
    </location>
</feature>
<sequence>MVGWMYFLDRPIDHLLGNPDAPHPDFTTDDVDEARLISRFGNRAPIFYPEEINESLFPISTLTRMAYQFIYLTREGKLRFLSCLTPRGLRKFLGGILYPRVRALEPLHAPKVTGMILQLENTMILNLLDVPDALTAKVAEAIEILTRHHMI</sequence>
<dbReference type="GO" id="GO:0003723">
    <property type="term" value="F:RNA binding"/>
    <property type="evidence" value="ECO:0007669"/>
    <property type="project" value="InterPro"/>
</dbReference>
<keyword evidence="3" id="KW-1185">Reference proteome</keyword>
<dbReference type="PROSITE" id="PS51309">
    <property type="entry name" value="PABC"/>
    <property type="match status" value="1"/>
</dbReference>
<name>A0A022QI05_ERYGU</name>
<organism evidence="2 3">
    <name type="scientific">Erythranthe guttata</name>
    <name type="common">Yellow monkey flower</name>
    <name type="synonym">Mimulus guttatus</name>
    <dbReference type="NCBI Taxonomy" id="4155"/>
    <lineage>
        <taxon>Eukaryota</taxon>
        <taxon>Viridiplantae</taxon>
        <taxon>Streptophyta</taxon>
        <taxon>Embryophyta</taxon>
        <taxon>Tracheophyta</taxon>
        <taxon>Spermatophyta</taxon>
        <taxon>Magnoliopsida</taxon>
        <taxon>eudicotyledons</taxon>
        <taxon>Gunneridae</taxon>
        <taxon>Pentapetalae</taxon>
        <taxon>asterids</taxon>
        <taxon>lamiids</taxon>
        <taxon>Lamiales</taxon>
        <taxon>Phrymaceae</taxon>
        <taxon>Erythranthe</taxon>
    </lineage>
</organism>
<dbReference type="STRING" id="4155.A0A022QI05"/>
<gene>
    <name evidence="2" type="ORF">MIMGU_mgv1a018827mg</name>
</gene>
<dbReference type="Pfam" id="PF00658">
    <property type="entry name" value="MLLE"/>
    <property type="match status" value="1"/>
</dbReference>
<accession>A0A022QI05</accession>
<dbReference type="SUPFAM" id="SSF63570">
    <property type="entry name" value="PABC (PABP) domain"/>
    <property type="match status" value="1"/>
</dbReference>
<evidence type="ECO:0000313" key="2">
    <source>
        <dbReference type="EMBL" id="EYU27234.1"/>
    </source>
</evidence>
<dbReference type="EMBL" id="KI631457">
    <property type="protein sequence ID" value="EYU27234.1"/>
    <property type="molecule type" value="Genomic_DNA"/>
</dbReference>
<protein>
    <recommendedName>
        <fullName evidence="1">PABC domain-containing protein</fullName>
    </recommendedName>
</protein>
<evidence type="ECO:0000313" key="3">
    <source>
        <dbReference type="Proteomes" id="UP000030748"/>
    </source>
</evidence>
<proteinExistence type="predicted"/>
<dbReference type="InterPro" id="IPR002004">
    <property type="entry name" value="PABP_HYD_C"/>
</dbReference>
<dbReference type="SMART" id="SM00517">
    <property type="entry name" value="PolyA"/>
    <property type="match status" value="1"/>
</dbReference>